<keyword evidence="1" id="KW-0812">Transmembrane</keyword>
<protein>
    <submittedName>
        <fullName evidence="2">Uncharacterized protein</fullName>
    </submittedName>
</protein>
<dbReference type="EMBL" id="BARS01045767">
    <property type="protein sequence ID" value="GAG36332.1"/>
    <property type="molecule type" value="Genomic_DNA"/>
</dbReference>
<feature type="transmembrane region" description="Helical" evidence="1">
    <location>
        <begin position="48"/>
        <end position="72"/>
    </location>
</feature>
<feature type="non-terminal residue" evidence="2">
    <location>
        <position position="1"/>
    </location>
</feature>
<gene>
    <name evidence="2" type="ORF">S01H1_68976</name>
</gene>
<evidence type="ECO:0000256" key="1">
    <source>
        <dbReference type="SAM" id="Phobius"/>
    </source>
</evidence>
<organism evidence="2">
    <name type="scientific">marine sediment metagenome</name>
    <dbReference type="NCBI Taxonomy" id="412755"/>
    <lineage>
        <taxon>unclassified sequences</taxon>
        <taxon>metagenomes</taxon>
        <taxon>ecological metagenomes</taxon>
    </lineage>
</organism>
<sequence>AFPAAVLAKTSAMRVGVTAARLGACKYLLPFLFVLDPGLLLHGSFSSITFAFVSTGFGIFIMGSALEGYMLGLGILWPGSGRWSLGGYFYHSYVLRGILVCAGVFMGLPWLYLKATGLIITAAILLPLVVWKLWSRDKQPEPAVTG</sequence>
<dbReference type="AlphaFoldDB" id="X0XLX0"/>
<keyword evidence="1" id="KW-1133">Transmembrane helix</keyword>
<name>X0XLX0_9ZZZZ</name>
<proteinExistence type="predicted"/>
<feature type="transmembrane region" description="Helical" evidence="1">
    <location>
        <begin position="93"/>
        <end position="112"/>
    </location>
</feature>
<feature type="transmembrane region" description="Helical" evidence="1">
    <location>
        <begin position="118"/>
        <end position="134"/>
    </location>
</feature>
<accession>X0XLX0</accession>
<reference evidence="2" key="1">
    <citation type="journal article" date="2014" name="Front. Microbiol.">
        <title>High frequency of phylogenetically diverse reductive dehalogenase-homologous genes in deep subseafloor sedimentary metagenomes.</title>
        <authorList>
            <person name="Kawai M."/>
            <person name="Futagami T."/>
            <person name="Toyoda A."/>
            <person name="Takaki Y."/>
            <person name="Nishi S."/>
            <person name="Hori S."/>
            <person name="Arai W."/>
            <person name="Tsubouchi T."/>
            <person name="Morono Y."/>
            <person name="Uchiyama I."/>
            <person name="Ito T."/>
            <person name="Fujiyama A."/>
            <person name="Inagaki F."/>
            <person name="Takami H."/>
        </authorList>
    </citation>
    <scope>NUCLEOTIDE SEQUENCE</scope>
    <source>
        <strain evidence="2">Expedition CK06-06</strain>
    </source>
</reference>
<evidence type="ECO:0000313" key="2">
    <source>
        <dbReference type="EMBL" id="GAG36332.1"/>
    </source>
</evidence>
<comment type="caution">
    <text evidence="2">The sequence shown here is derived from an EMBL/GenBank/DDBJ whole genome shotgun (WGS) entry which is preliminary data.</text>
</comment>
<keyword evidence="1" id="KW-0472">Membrane</keyword>